<dbReference type="AlphaFoldDB" id="A0AAN9VME9"/>
<evidence type="ECO:0000313" key="12">
    <source>
        <dbReference type="EMBL" id="KAK7867754.1"/>
    </source>
</evidence>
<dbReference type="GO" id="GO:0005525">
    <property type="term" value="F:GTP binding"/>
    <property type="evidence" value="ECO:0007669"/>
    <property type="project" value="UniProtKB-KW"/>
</dbReference>
<evidence type="ECO:0000256" key="5">
    <source>
        <dbReference type="ARBA" id="ARBA00022741"/>
    </source>
</evidence>
<comment type="similarity">
    <text evidence="2">Belongs to the SRP receptor beta subunit family.</text>
</comment>
<evidence type="ECO:0000256" key="3">
    <source>
        <dbReference type="ARBA" id="ARBA00020256"/>
    </source>
</evidence>
<keyword evidence="6" id="KW-0256">Endoplasmic reticulum</keyword>
<comment type="caution">
    <text evidence="12">The sequence shown here is derived from an EMBL/GenBank/DDBJ whole genome shotgun (WGS) entry which is preliminary data.</text>
</comment>
<evidence type="ECO:0000256" key="1">
    <source>
        <dbReference type="ARBA" id="ARBA00004389"/>
    </source>
</evidence>
<gene>
    <name evidence="12" type="ORF">R5R35_002256</name>
</gene>
<keyword evidence="5" id="KW-0547">Nucleotide-binding</keyword>
<dbReference type="CDD" id="cd04105">
    <property type="entry name" value="SR_beta"/>
    <property type="match status" value="1"/>
</dbReference>
<evidence type="ECO:0000256" key="10">
    <source>
        <dbReference type="ARBA" id="ARBA00023170"/>
    </source>
</evidence>
<reference evidence="12 13" key="1">
    <citation type="submission" date="2024-03" db="EMBL/GenBank/DDBJ databases">
        <title>The genome assembly and annotation of the cricket Gryllus longicercus Weissman &amp; Gray.</title>
        <authorList>
            <person name="Szrajer S."/>
            <person name="Gray D."/>
            <person name="Ylla G."/>
        </authorList>
    </citation>
    <scope>NUCLEOTIDE SEQUENCE [LARGE SCALE GENOMIC DNA]</scope>
    <source>
        <strain evidence="12">DAG 2021-001</strain>
        <tissue evidence="12">Whole body minus gut</tissue>
    </source>
</reference>
<evidence type="ECO:0000256" key="2">
    <source>
        <dbReference type="ARBA" id="ARBA00005619"/>
    </source>
</evidence>
<dbReference type="PANTHER" id="PTHR46693">
    <property type="entry name" value="ADP-RIBOSYLATION FACTOR-LIKE PROTEIN 15"/>
    <property type="match status" value="1"/>
</dbReference>
<organism evidence="12 13">
    <name type="scientific">Gryllus longicercus</name>
    <dbReference type="NCBI Taxonomy" id="2509291"/>
    <lineage>
        <taxon>Eukaryota</taxon>
        <taxon>Metazoa</taxon>
        <taxon>Ecdysozoa</taxon>
        <taxon>Arthropoda</taxon>
        <taxon>Hexapoda</taxon>
        <taxon>Insecta</taxon>
        <taxon>Pterygota</taxon>
        <taxon>Neoptera</taxon>
        <taxon>Polyneoptera</taxon>
        <taxon>Orthoptera</taxon>
        <taxon>Ensifera</taxon>
        <taxon>Gryllidea</taxon>
        <taxon>Grylloidea</taxon>
        <taxon>Gryllidae</taxon>
        <taxon>Gryllinae</taxon>
        <taxon>Gryllus</taxon>
    </lineage>
</organism>
<dbReference type="Gene3D" id="3.40.50.300">
    <property type="entry name" value="P-loop containing nucleotide triphosphate hydrolases"/>
    <property type="match status" value="1"/>
</dbReference>
<keyword evidence="10" id="KW-0675">Receptor</keyword>
<dbReference type="GO" id="GO:0005789">
    <property type="term" value="C:endoplasmic reticulum membrane"/>
    <property type="evidence" value="ECO:0007669"/>
    <property type="project" value="UniProtKB-SubCell"/>
</dbReference>
<keyword evidence="7 11" id="KW-1133">Transmembrane helix</keyword>
<dbReference type="PANTHER" id="PTHR46693:SF1">
    <property type="entry name" value="ADP-RIBOSYLATION FACTOR-LIKE PROTEIN 15"/>
    <property type="match status" value="1"/>
</dbReference>
<dbReference type="SUPFAM" id="SSF52540">
    <property type="entry name" value="P-loop containing nucleoside triphosphate hydrolases"/>
    <property type="match status" value="1"/>
</dbReference>
<keyword evidence="4 11" id="KW-0812">Transmembrane</keyword>
<dbReference type="InterPro" id="IPR027417">
    <property type="entry name" value="P-loop_NTPase"/>
</dbReference>
<evidence type="ECO:0000313" key="13">
    <source>
        <dbReference type="Proteomes" id="UP001378592"/>
    </source>
</evidence>
<evidence type="ECO:0000256" key="8">
    <source>
        <dbReference type="ARBA" id="ARBA00023134"/>
    </source>
</evidence>
<protein>
    <recommendedName>
        <fullName evidence="3">Signal recognition particle receptor subunit beta</fullName>
    </recommendedName>
</protein>
<feature type="transmembrane region" description="Helical" evidence="11">
    <location>
        <begin position="24"/>
        <end position="44"/>
    </location>
</feature>
<name>A0AAN9VME9_9ORTH</name>
<keyword evidence="9 11" id="KW-0472">Membrane</keyword>
<dbReference type="InterPro" id="IPR042292">
    <property type="entry name" value="ARL15"/>
</dbReference>
<proteinExistence type="inferred from homology"/>
<dbReference type="Pfam" id="PF09439">
    <property type="entry name" value="SRPRB"/>
    <property type="match status" value="1"/>
</dbReference>
<evidence type="ECO:0000256" key="4">
    <source>
        <dbReference type="ARBA" id="ARBA00022692"/>
    </source>
</evidence>
<keyword evidence="8" id="KW-0342">GTP-binding</keyword>
<accession>A0AAN9VME9</accession>
<dbReference type="InterPro" id="IPR019009">
    <property type="entry name" value="SRP_receptor_beta_su"/>
</dbReference>
<dbReference type="Proteomes" id="UP001378592">
    <property type="component" value="Unassembled WGS sequence"/>
</dbReference>
<sequence length="255" mass="28728">MEPDMKSAKNEQPATLKHVDNSQFIGIITAVIVIVLTLVLLAIWRYRRNARRGILLLGMCDSGKTLIFSRLIHNKFVQTQTSVKENAGDYIVKSGFLRVIDIPGHERVRSKFFDQFKVVARGIVYVIDSVTYHKEIHDVAEFLYNILSDTVVASNSPPVLILCNKQDQPLAKGCKVIQSYLEKEMNVLRVTKSNQLESTNDSGTTNNILGKKDKDFEFSHLHPLKVEFAESAALTKDKDNAADLDALKLWLNKIA</sequence>
<keyword evidence="13" id="KW-1185">Reference proteome</keyword>
<dbReference type="EMBL" id="JAZDUA010000111">
    <property type="protein sequence ID" value="KAK7867754.1"/>
    <property type="molecule type" value="Genomic_DNA"/>
</dbReference>
<evidence type="ECO:0000256" key="9">
    <source>
        <dbReference type="ARBA" id="ARBA00023136"/>
    </source>
</evidence>
<evidence type="ECO:0000256" key="6">
    <source>
        <dbReference type="ARBA" id="ARBA00022824"/>
    </source>
</evidence>
<evidence type="ECO:0000256" key="11">
    <source>
        <dbReference type="SAM" id="Phobius"/>
    </source>
</evidence>
<comment type="subcellular location">
    <subcellularLocation>
        <location evidence="1">Endoplasmic reticulum membrane</location>
        <topology evidence="1">Single-pass membrane protein</topology>
    </subcellularLocation>
</comment>
<evidence type="ECO:0000256" key="7">
    <source>
        <dbReference type="ARBA" id="ARBA00022989"/>
    </source>
</evidence>